<dbReference type="PANTHER" id="PTHR21310:SF15">
    <property type="entry name" value="AMINOGLYCOSIDE PHOSPHOTRANSFERASE DOMAIN-CONTAINING PROTEIN"/>
    <property type="match status" value="1"/>
</dbReference>
<accession>A0AA39P2M4</accession>
<dbReference type="InterPro" id="IPR011009">
    <property type="entry name" value="Kinase-like_dom_sf"/>
</dbReference>
<keyword evidence="3" id="KW-1185">Reference proteome</keyword>
<name>A0AA39P2M4_9AGAR</name>
<dbReference type="EMBL" id="JAUEPR010000020">
    <property type="protein sequence ID" value="KAK0476418.1"/>
    <property type="molecule type" value="Genomic_DNA"/>
</dbReference>
<evidence type="ECO:0000313" key="3">
    <source>
        <dbReference type="Proteomes" id="UP001175227"/>
    </source>
</evidence>
<dbReference type="InterPro" id="IPR051678">
    <property type="entry name" value="AGP_Transferase"/>
</dbReference>
<dbReference type="AlphaFoldDB" id="A0AA39P2M4"/>
<organism evidence="2 3">
    <name type="scientific">Armillaria novae-zelandiae</name>
    <dbReference type="NCBI Taxonomy" id="153914"/>
    <lineage>
        <taxon>Eukaryota</taxon>
        <taxon>Fungi</taxon>
        <taxon>Dikarya</taxon>
        <taxon>Basidiomycota</taxon>
        <taxon>Agaricomycotina</taxon>
        <taxon>Agaricomycetes</taxon>
        <taxon>Agaricomycetidae</taxon>
        <taxon>Agaricales</taxon>
        <taxon>Marasmiineae</taxon>
        <taxon>Physalacriaceae</taxon>
        <taxon>Armillaria</taxon>
    </lineage>
</organism>
<dbReference type="InterPro" id="IPR002575">
    <property type="entry name" value="Aminoglycoside_PTrfase"/>
</dbReference>
<keyword evidence="2" id="KW-0418">Kinase</keyword>
<dbReference type="Pfam" id="PF01636">
    <property type="entry name" value="APH"/>
    <property type="match status" value="1"/>
</dbReference>
<keyword evidence="2" id="KW-0808">Transferase</keyword>
<evidence type="ECO:0000313" key="2">
    <source>
        <dbReference type="EMBL" id="KAK0476418.1"/>
    </source>
</evidence>
<dbReference type="SUPFAM" id="SSF56112">
    <property type="entry name" value="Protein kinase-like (PK-like)"/>
    <property type="match status" value="1"/>
</dbReference>
<proteinExistence type="predicted"/>
<feature type="domain" description="Aminoglycoside phosphotransferase" evidence="1">
    <location>
        <begin position="45"/>
        <end position="240"/>
    </location>
</feature>
<dbReference type="GO" id="GO:0016301">
    <property type="term" value="F:kinase activity"/>
    <property type="evidence" value="ECO:0007669"/>
    <property type="project" value="UniProtKB-KW"/>
</dbReference>
<sequence>MDLSTIQTLLREKVVQNFEINRENRVRVAEVEGDLIIKYGTSVRAGEGIAMRIVAAQTLIPVPEVISIVEDRETTYVVQRKLTGIHLSEIIDDLDEAIGLRIQEQLRHILTQLSFVTPLEEGRQLTKLGKSPVERGDGTVGVAVGGLVGLPEWTGGLFSVFQPSRLTSPPKFLGTTLDLLAKLQKIGRLRPDKAQTHLPFIDATRPLVFCHGDFCPENILIHDGAVSGTIDWEVAGWYPYFWTAWFGATTGNFKNHRIWSDWRSRLIEPYDKDCTAFGHIFAQAEVWTP</sequence>
<dbReference type="Proteomes" id="UP001175227">
    <property type="component" value="Unassembled WGS sequence"/>
</dbReference>
<dbReference type="PANTHER" id="PTHR21310">
    <property type="entry name" value="AMINOGLYCOSIDE PHOSPHOTRANSFERASE-RELATED-RELATED"/>
    <property type="match status" value="1"/>
</dbReference>
<dbReference type="Gene3D" id="3.90.1200.10">
    <property type="match status" value="1"/>
</dbReference>
<reference evidence="2" key="1">
    <citation type="submission" date="2023-06" db="EMBL/GenBank/DDBJ databases">
        <authorList>
            <consortium name="Lawrence Berkeley National Laboratory"/>
            <person name="Ahrendt S."/>
            <person name="Sahu N."/>
            <person name="Indic B."/>
            <person name="Wong-Bajracharya J."/>
            <person name="Merenyi Z."/>
            <person name="Ke H.-M."/>
            <person name="Monk M."/>
            <person name="Kocsube S."/>
            <person name="Drula E."/>
            <person name="Lipzen A."/>
            <person name="Balint B."/>
            <person name="Henrissat B."/>
            <person name="Andreopoulos B."/>
            <person name="Martin F.M."/>
            <person name="Harder C.B."/>
            <person name="Rigling D."/>
            <person name="Ford K.L."/>
            <person name="Foster G.D."/>
            <person name="Pangilinan J."/>
            <person name="Papanicolaou A."/>
            <person name="Barry K."/>
            <person name="LaButti K."/>
            <person name="Viragh M."/>
            <person name="Koriabine M."/>
            <person name="Yan M."/>
            <person name="Riley R."/>
            <person name="Champramary S."/>
            <person name="Plett K.L."/>
            <person name="Tsai I.J."/>
            <person name="Slot J."/>
            <person name="Sipos G."/>
            <person name="Plett J."/>
            <person name="Nagy L.G."/>
            <person name="Grigoriev I.V."/>
        </authorList>
    </citation>
    <scope>NUCLEOTIDE SEQUENCE</scope>
    <source>
        <strain evidence="2">ICMP 16352</strain>
    </source>
</reference>
<evidence type="ECO:0000259" key="1">
    <source>
        <dbReference type="Pfam" id="PF01636"/>
    </source>
</evidence>
<comment type="caution">
    <text evidence="2">The sequence shown here is derived from an EMBL/GenBank/DDBJ whole genome shotgun (WGS) entry which is preliminary data.</text>
</comment>
<gene>
    <name evidence="2" type="ORF">IW261DRAFT_1491130</name>
</gene>
<protein>
    <submittedName>
        <fullName evidence="2">Kinase-like domain-containing protein</fullName>
    </submittedName>
</protein>